<protein>
    <submittedName>
        <fullName evidence="1">Uncharacterized protein</fullName>
    </submittedName>
</protein>
<dbReference type="RefSeq" id="WP_036730594.1">
    <property type="nucleotide sequence ID" value="NZ_FNNA01000001.1"/>
</dbReference>
<organism evidence="1 2">
    <name type="scientific">Paracoccus sanguinis</name>
    <dbReference type="NCBI Taxonomy" id="1545044"/>
    <lineage>
        <taxon>Bacteria</taxon>
        <taxon>Pseudomonadati</taxon>
        <taxon>Pseudomonadota</taxon>
        <taxon>Alphaproteobacteria</taxon>
        <taxon>Rhodobacterales</taxon>
        <taxon>Paracoccaceae</taxon>
        <taxon>Paracoccus</taxon>
    </lineage>
</organism>
<dbReference type="EMBL" id="FNNA01000001">
    <property type="protein sequence ID" value="SDW34161.1"/>
    <property type="molecule type" value="Genomic_DNA"/>
</dbReference>
<reference evidence="2" key="1">
    <citation type="submission" date="2016-10" db="EMBL/GenBank/DDBJ databases">
        <authorList>
            <person name="Varghese N."/>
            <person name="Submissions S."/>
        </authorList>
    </citation>
    <scope>NUCLEOTIDE SEQUENCE [LARGE SCALE GENOMIC DNA]</scope>
    <source>
        <strain evidence="2">DSM 29303</strain>
    </source>
</reference>
<keyword evidence="2" id="KW-1185">Reference proteome</keyword>
<name>A0A1H2SR80_9RHOB</name>
<evidence type="ECO:0000313" key="2">
    <source>
        <dbReference type="Proteomes" id="UP000182944"/>
    </source>
</evidence>
<dbReference type="InterPro" id="IPR056912">
    <property type="entry name" value="Phage_JBD30_tail_term-like"/>
</dbReference>
<dbReference type="AlphaFoldDB" id="A0A1H2SR80"/>
<dbReference type="Proteomes" id="UP000182944">
    <property type="component" value="Unassembled WGS sequence"/>
</dbReference>
<dbReference type="OrthoDB" id="8371462at2"/>
<dbReference type="Pfam" id="PF23840">
    <property type="entry name" value="Phage_tail_terminator"/>
    <property type="match status" value="1"/>
</dbReference>
<gene>
    <name evidence="1" type="ORF">SAMN05444276_101705</name>
</gene>
<accession>A0A1H2SR80</accession>
<sequence>MIGVIGAWLAEVCPSVTDVKTAEDLDLLEKATAALHGTVFVIPYRERAAEAQLITGMHRQLVVVQFLTAFIVRRHGDALGAQRAAEFDGIKAEIEAALAGWEPAPGFGPCELVGGEGSPLGNGVSVYVQTWETTRYLQGVQR</sequence>
<dbReference type="STRING" id="1545044.SAMN05444276_101705"/>
<evidence type="ECO:0000313" key="1">
    <source>
        <dbReference type="EMBL" id="SDW34161.1"/>
    </source>
</evidence>
<proteinExistence type="predicted"/>